<dbReference type="RefSeq" id="WP_063898487.1">
    <property type="nucleotide sequence ID" value="NZ_MQUR01000011.1"/>
</dbReference>
<evidence type="ECO:0000313" key="1">
    <source>
        <dbReference type="EMBL" id="OLZ70690.1"/>
    </source>
</evidence>
<name>A0ABX3G6H7_9ACTN</name>
<dbReference type="Proteomes" id="UP000187151">
    <property type="component" value="Unassembled WGS sequence"/>
</dbReference>
<keyword evidence="2" id="KW-1185">Reference proteome</keyword>
<proteinExistence type="predicted"/>
<dbReference type="EMBL" id="MQUR01000011">
    <property type="protein sequence ID" value="OLZ70690.1"/>
    <property type="molecule type" value="Genomic_DNA"/>
</dbReference>
<reference evidence="1 2" key="1">
    <citation type="submission" date="2016-01" db="EMBL/GenBank/DDBJ databases">
        <title>Streptomyces amritsarensis strain MTCC 11845 genome sequencing and assembly.</title>
        <authorList>
            <person name="Sharma D."/>
            <person name="Nair G.R."/>
            <person name="Kaur G."/>
            <person name="Manhas R.K."/>
            <person name="Mayilraj S."/>
        </authorList>
    </citation>
    <scope>NUCLEOTIDE SEQUENCE [LARGE SCALE GENOMIC DNA]</scope>
    <source>
        <strain evidence="1 2">MTCC 11845</strain>
    </source>
</reference>
<comment type="caution">
    <text evidence="1">The sequence shown here is derived from an EMBL/GenBank/DDBJ whole genome shotgun (WGS) entry which is preliminary data.</text>
</comment>
<sequence>MLIATNERGHVVKRATKPAIGTMLANLRQGNAHMVVERVEGERPGDWYIQVLLRENNTYQLEYRDGMAEQHFQTMTVSQEKVLTALLGWAAAKPGWQDAFMWNNIGEQFSSSDHGANRAVVPLRDRCVVVGARGSTKAASASG</sequence>
<organism evidence="1 2">
    <name type="scientific">Streptomyces amritsarensis</name>
    <dbReference type="NCBI Taxonomy" id="681158"/>
    <lineage>
        <taxon>Bacteria</taxon>
        <taxon>Bacillati</taxon>
        <taxon>Actinomycetota</taxon>
        <taxon>Actinomycetes</taxon>
        <taxon>Kitasatosporales</taxon>
        <taxon>Streptomycetaceae</taxon>
        <taxon>Streptomyces</taxon>
    </lineage>
</organism>
<accession>A0ABX3G6H7</accession>
<evidence type="ECO:0000313" key="2">
    <source>
        <dbReference type="Proteomes" id="UP000187151"/>
    </source>
</evidence>
<protein>
    <submittedName>
        <fullName evidence="1">Uncharacterized protein</fullName>
    </submittedName>
</protein>
<gene>
    <name evidence="1" type="ORF">AVW11_07495</name>
</gene>